<organism evidence="2 3">
    <name type="scientific">Mesorhizobium huakuii</name>
    <dbReference type="NCBI Taxonomy" id="28104"/>
    <lineage>
        <taxon>Bacteria</taxon>
        <taxon>Pseudomonadati</taxon>
        <taxon>Pseudomonadota</taxon>
        <taxon>Alphaproteobacteria</taxon>
        <taxon>Hyphomicrobiales</taxon>
        <taxon>Phyllobacteriaceae</taxon>
        <taxon>Mesorhizobium</taxon>
    </lineage>
</organism>
<protein>
    <submittedName>
        <fullName evidence="2">Uncharacterized protein</fullName>
    </submittedName>
</protein>
<accession>A0A7G6T055</accession>
<proteinExistence type="predicted"/>
<evidence type="ECO:0000313" key="3">
    <source>
        <dbReference type="Proteomes" id="UP000515465"/>
    </source>
</evidence>
<gene>
    <name evidence="2" type="ORF">HB778_29025</name>
</gene>
<name>A0A7G6T055_9HYPH</name>
<dbReference type="Proteomes" id="UP000515465">
    <property type="component" value="Chromosome"/>
</dbReference>
<evidence type="ECO:0000313" key="2">
    <source>
        <dbReference type="EMBL" id="QND60137.1"/>
    </source>
</evidence>
<evidence type="ECO:0000256" key="1">
    <source>
        <dbReference type="SAM" id="MobiDB-lite"/>
    </source>
</evidence>
<reference evidence="3" key="1">
    <citation type="journal article" date="2020" name="Mol. Plant Microbe">
        <title>Rhizobial microsymbionts of the narrowly endemic Oxytropis species growing in Kamchatka are characterized by significant genetic diversity and possess a set of genes that are associated with T3SS and T6SS secretion systems and can affect the development of symbiosis.</title>
        <authorList>
            <person name="Safronova V."/>
            <person name="Guro P."/>
            <person name="Sazanova A."/>
            <person name="Kuznetsova I."/>
            <person name="Belimov A."/>
            <person name="Yakubov V."/>
            <person name="Chirak E."/>
            <person name="Afonin A."/>
            <person name="Gogolev Y."/>
            <person name="Andronov E."/>
            <person name="Tikhonovich I."/>
        </authorList>
    </citation>
    <scope>NUCLEOTIDE SEQUENCE [LARGE SCALE GENOMIC DNA]</scope>
    <source>
        <strain evidence="3">583</strain>
    </source>
</reference>
<dbReference type="RefSeq" id="WP_183458896.1">
    <property type="nucleotide sequence ID" value="NZ_CP050296.1"/>
</dbReference>
<dbReference type="AlphaFoldDB" id="A0A7G6T055"/>
<dbReference type="EMBL" id="CP050296">
    <property type="protein sequence ID" value="QND60137.1"/>
    <property type="molecule type" value="Genomic_DNA"/>
</dbReference>
<sequence>MKRQEKNLFGHAKSEHSKPKTMHSATQNAMSREEWLRQERERSKRTYEWALKNGRLTERP</sequence>
<feature type="region of interest" description="Disordered" evidence="1">
    <location>
        <begin position="1"/>
        <end position="38"/>
    </location>
</feature>
<feature type="compositionally biased region" description="Basic and acidic residues" evidence="1">
    <location>
        <begin position="1"/>
        <end position="18"/>
    </location>
</feature>